<gene>
    <name evidence="1" type="ORF">WOLCODRAFT_24308</name>
</gene>
<evidence type="ECO:0000313" key="2">
    <source>
        <dbReference type="Proteomes" id="UP000218811"/>
    </source>
</evidence>
<organism evidence="1 2">
    <name type="scientific">Wolfiporia cocos (strain MD-104)</name>
    <name type="common">Brown rot fungus</name>
    <dbReference type="NCBI Taxonomy" id="742152"/>
    <lineage>
        <taxon>Eukaryota</taxon>
        <taxon>Fungi</taxon>
        <taxon>Dikarya</taxon>
        <taxon>Basidiomycota</taxon>
        <taxon>Agaricomycotina</taxon>
        <taxon>Agaricomycetes</taxon>
        <taxon>Polyporales</taxon>
        <taxon>Phaeolaceae</taxon>
        <taxon>Wolfiporia</taxon>
    </lineage>
</organism>
<proteinExistence type="predicted"/>
<sequence>MTSVGDLTCINAYRRRWIAFMFGSRIAITVPTGSRRPRPATEAFDAVGKLSSNNTNVFPSVSSASVCSTIDRQGEEMVRHSMYRPR</sequence>
<dbReference type="Proteomes" id="UP000218811">
    <property type="component" value="Unassembled WGS sequence"/>
</dbReference>
<protein>
    <submittedName>
        <fullName evidence="1">Uncharacterized protein</fullName>
    </submittedName>
</protein>
<name>A0A2H3JF24_WOLCO</name>
<keyword evidence="2" id="KW-1185">Reference proteome</keyword>
<dbReference type="EMBL" id="KB468113">
    <property type="protein sequence ID" value="PCH40832.1"/>
    <property type="molecule type" value="Genomic_DNA"/>
</dbReference>
<reference evidence="1 2" key="1">
    <citation type="journal article" date="2012" name="Science">
        <title>The Paleozoic origin of enzymatic lignin decomposition reconstructed from 31 fungal genomes.</title>
        <authorList>
            <person name="Floudas D."/>
            <person name="Binder M."/>
            <person name="Riley R."/>
            <person name="Barry K."/>
            <person name="Blanchette R.A."/>
            <person name="Henrissat B."/>
            <person name="Martinez A.T."/>
            <person name="Otillar R."/>
            <person name="Spatafora J.W."/>
            <person name="Yadav J.S."/>
            <person name="Aerts A."/>
            <person name="Benoit I."/>
            <person name="Boyd A."/>
            <person name="Carlson A."/>
            <person name="Copeland A."/>
            <person name="Coutinho P.M."/>
            <person name="de Vries R.P."/>
            <person name="Ferreira P."/>
            <person name="Findley K."/>
            <person name="Foster B."/>
            <person name="Gaskell J."/>
            <person name="Glotzer D."/>
            <person name="Gorecki P."/>
            <person name="Heitman J."/>
            <person name="Hesse C."/>
            <person name="Hori C."/>
            <person name="Igarashi K."/>
            <person name="Jurgens J.A."/>
            <person name="Kallen N."/>
            <person name="Kersten P."/>
            <person name="Kohler A."/>
            <person name="Kuees U."/>
            <person name="Kumar T.K.A."/>
            <person name="Kuo A."/>
            <person name="LaButti K."/>
            <person name="Larrondo L.F."/>
            <person name="Lindquist E."/>
            <person name="Ling A."/>
            <person name="Lombard V."/>
            <person name="Lucas S."/>
            <person name="Lundell T."/>
            <person name="Martin R."/>
            <person name="McLaughlin D.J."/>
            <person name="Morgenstern I."/>
            <person name="Morin E."/>
            <person name="Murat C."/>
            <person name="Nagy L.G."/>
            <person name="Nolan M."/>
            <person name="Ohm R.A."/>
            <person name="Patyshakuliyeva A."/>
            <person name="Rokas A."/>
            <person name="Ruiz-Duenas F.J."/>
            <person name="Sabat G."/>
            <person name="Salamov A."/>
            <person name="Samejima M."/>
            <person name="Schmutz J."/>
            <person name="Slot J.C."/>
            <person name="St John F."/>
            <person name="Stenlid J."/>
            <person name="Sun H."/>
            <person name="Sun S."/>
            <person name="Syed K."/>
            <person name="Tsang A."/>
            <person name="Wiebenga A."/>
            <person name="Young D."/>
            <person name="Pisabarro A."/>
            <person name="Eastwood D.C."/>
            <person name="Martin F."/>
            <person name="Cullen D."/>
            <person name="Grigoriev I.V."/>
            <person name="Hibbett D.S."/>
        </authorList>
    </citation>
    <scope>NUCLEOTIDE SEQUENCE [LARGE SCALE GENOMIC DNA]</scope>
    <source>
        <strain evidence="1 2">MD-104</strain>
    </source>
</reference>
<accession>A0A2H3JF24</accession>
<evidence type="ECO:0000313" key="1">
    <source>
        <dbReference type="EMBL" id="PCH40832.1"/>
    </source>
</evidence>
<dbReference type="AlphaFoldDB" id="A0A2H3JF24"/>